<name>A0AAD7R7R0_9TELE</name>
<proteinExistence type="predicted"/>
<accession>A0AAD7R7R0</accession>
<evidence type="ECO:0000256" key="1">
    <source>
        <dbReference type="SAM" id="MobiDB-lite"/>
    </source>
</evidence>
<organism evidence="2 3">
    <name type="scientific">Aldrovandia affinis</name>
    <dbReference type="NCBI Taxonomy" id="143900"/>
    <lineage>
        <taxon>Eukaryota</taxon>
        <taxon>Metazoa</taxon>
        <taxon>Chordata</taxon>
        <taxon>Craniata</taxon>
        <taxon>Vertebrata</taxon>
        <taxon>Euteleostomi</taxon>
        <taxon>Actinopterygii</taxon>
        <taxon>Neopterygii</taxon>
        <taxon>Teleostei</taxon>
        <taxon>Notacanthiformes</taxon>
        <taxon>Halosauridae</taxon>
        <taxon>Aldrovandia</taxon>
    </lineage>
</organism>
<dbReference type="Proteomes" id="UP001221898">
    <property type="component" value="Unassembled WGS sequence"/>
</dbReference>
<reference evidence="2" key="1">
    <citation type="journal article" date="2023" name="Science">
        <title>Genome structures resolve the early diversification of teleost fishes.</title>
        <authorList>
            <person name="Parey E."/>
            <person name="Louis A."/>
            <person name="Montfort J."/>
            <person name="Bouchez O."/>
            <person name="Roques C."/>
            <person name="Iampietro C."/>
            <person name="Lluch J."/>
            <person name="Castinel A."/>
            <person name="Donnadieu C."/>
            <person name="Desvignes T."/>
            <person name="Floi Bucao C."/>
            <person name="Jouanno E."/>
            <person name="Wen M."/>
            <person name="Mejri S."/>
            <person name="Dirks R."/>
            <person name="Jansen H."/>
            <person name="Henkel C."/>
            <person name="Chen W.J."/>
            <person name="Zahm M."/>
            <person name="Cabau C."/>
            <person name="Klopp C."/>
            <person name="Thompson A.W."/>
            <person name="Robinson-Rechavi M."/>
            <person name="Braasch I."/>
            <person name="Lecointre G."/>
            <person name="Bobe J."/>
            <person name="Postlethwait J.H."/>
            <person name="Berthelot C."/>
            <person name="Roest Crollius H."/>
            <person name="Guiguen Y."/>
        </authorList>
    </citation>
    <scope>NUCLEOTIDE SEQUENCE</scope>
    <source>
        <strain evidence="2">NC1722</strain>
    </source>
</reference>
<dbReference type="EMBL" id="JAINUG010000458">
    <property type="protein sequence ID" value="KAJ8367692.1"/>
    <property type="molecule type" value="Genomic_DNA"/>
</dbReference>
<protein>
    <submittedName>
        <fullName evidence="2">Uncharacterized protein</fullName>
    </submittedName>
</protein>
<evidence type="ECO:0000313" key="2">
    <source>
        <dbReference type="EMBL" id="KAJ8367692.1"/>
    </source>
</evidence>
<dbReference type="AlphaFoldDB" id="A0AAD7R7R0"/>
<comment type="caution">
    <text evidence="2">The sequence shown here is derived from an EMBL/GenBank/DDBJ whole genome shotgun (WGS) entry which is preliminary data.</text>
</comment>
<gene>
    <name evidence="2" type="ORF">AAFF_G00311470</name>
</gene>
<evidence type="ECO:0000313" key="3">
    <source>
        <dbReference type="Proteomes" id="UP001221898"/>
    </source>
</evidence>
<keyword evidence="3" id="KW-1185">Reference proteome</keyword>
<feature type="region of interest" description="Disordered" evidence="1">
    <location>
        <begin position="58"/>
        <end position="77"/>
    </location>
</feature>
<feature type="compositionally biased region" description="Basic and acidic residues" evidence="1">
    <location>
        <begin position="8"/>
        <end position="23"/>
    </location>
</feature>
<feature type="compositionally biased region" description="Polar residues" evidence="1">
    <location>
        <begin position="64"/>
        <end position="77"/>
    </location>
</feature>
<sequence>MIAHRVQLWHEDKTQPEEERDTARGVADSSWKASGGSGGADNQQQDVGSAALRGHRESVILLGQSGSEWSPVRHQTA</sequence>
<feature type="region of interest" description="Disordered" evidence="1">
    <location>
        <begin position="1"/>
        <end position="53"/>
    </location>
</feature>